<dbReference type="AlphaFoldDB" id="A0A7C2BBV8"/>
<gene>
    <name evidence="1" type="ORF">ENP23_07445</name>
</gene>
<accession>A0A7C2BBV8</accession>
<comment type="caution">
    <text evidence="1">The sequence shown here is derived from an EMBL/GenBank/DDBJ whole genome shotgun (WGS) entry which is preliminary data.</text>
</comment>
<protein>
    <recommendedName>
        <fullName evidence="2">YD repeat-containing protein</fullName>
    </recommendedName>
</protein>
<evidence type="ECO:0008006" key="2">
    <source>
        <dbReference type="Google" id="ProtNLM"/>
    </source>
</evidence>
<sequence>MTRVLLIGLPLKRIRMSSIHTQASNFMDCIKTGVDVRTGQFTVAFKLPLLPANNLAGPALMPTLTFGVLGSTRNKGFGLGWSLDLSELDLQQDAPSLRLSTGEQFAVDLDDTTFTPGTELKLFDAKLKSMVVTCEHEDMFRVDQKNGQTEILTRQHDSARYLTTELRSPEGNRVFVEWAPHGNDDFILETIRDETRVLLEVKTDGAEVVLSVPGREDETVRLQLANDKLSDIYLPGIETPFSIAYDHHALDTQNHLLLPIRLSSPLGATDSVIWATGEEGHRLPPGAPFEVLPRVLEWTHSAGTDATALTRSYEWSGAHNFLGFGSEQAFDWQQGRDNLYQVDQGYEYEVVETLAGPNGDTLATLTRTWNRFHLMTREVTRRGSAESRVDTTFGLDPEADWDGQPAWYQLPHQQTVTYIDHSRAGRQRSEQTDYRYDVSGNLIFTRSPAGVEEHSEYYPADGTPAWADGTGCPPNALGMVRHLKKKTIKPARLDDGTYGGAPVISTTYTYEALASKLEGGPAFVVVNSETVREESHGRLLETTTQTYVTEPGTHYGRLDSKVTTLNGKATTTSFRYELSEDELSTHTTLTGFENTELARATQSGARSLLTGRLTRERNQAGVVSRYVYDALGRVTLAVTADDSRYEARRTSTYHVNDQKAHDCRTGNENPVMVEHRHSTGQRRRQWLDGEGRTVRVELEDIDHAPDVFREIACCVFDAEGRTVSETQQDWLRDPEDPATVTALGLTTRTHYDDWGQASLSITPDGVESHTEHNPVSLTANSWQQNGSLKGPSTLTQHNAAGSAIKEQLHDADGVLIRTKEWQRDGLDRITRTTLRVPGEADRVTCVELDAYGRIVEQRLADDTVVNWTFAAHSDDNHPETVAVTAPLVTRAS</sequence>
<name>A0A7C2BBV8_9PSED</name>
<evidence type="ECO:0000313" key="1">
    <source>
        <dbReference type="EMBL" id="HEF25594.1"/>
    </source>
</evidence>
<dbReference type="Gene3D" id="2.180.10.10">
    <property type="entry name" value="RHS repeat-associated core"/>
    <property type="match status" value="1"/>
</dbReference>
<dbReference type="InterPro" id="IPR006530">
    <property type="entry name" value="YD"/>
</dbReference>
<dbReference type="NCBIfam" id="TIGR01643">
    <property type="entry name" value="YD_repeat_2x"/>
    <property type="match status" value="1"/>
</dbReference>
<proteinExistence type="predicted"/>
<organism evidence="1">
    <name type="scientific">Pseudomonas graminis</name>
    <dbReference type="NCBI Taxonomy" id="158627"/>
    <lineage>
        <taxon>Bacteria</taxon>
        <taxon>Pseudomonadati</taxon>
        <taxon>Pseudomonadota</taxon>
        <taxon>Gammaproteobacteria</taxon>
        <taxon>Pseudomonadales</taxon>
        <taxon>Pseudomonadaceae</taxon>
        <taxon>Pseudomonas</taxon>
    </lineage>
</organism>
<dbReference type="InterPro" id="IPR031325">
    <property type="entry name" value="RHS_repeat"/>
</dbReference>
<dbReference type="Pfam" id="PF05593">
    <property type="entry name" value="RHS_repeat"/>
    <property type="match status" value="1"/>
</dbReference>
<dbReference type="EMBL" id="DSIN01000017">
    <property type="protein sequence ID" value="HEF25594.1"/>
    <property type="molecule type" value="Genomic_DNA"/>
</dbReference>
<reference evidence="1" key="1">
    <citation type="journal article" date="2020" name="mSystems">
        <title>Genome- and Community-Level Interaction Insights into Carbon Utilization and Element Cycling Functions of Hydrothermarchaeota in Hydrothermal Sediment.</title>
        <authorList>
            <person name="Zhou Z."/>
            <person name="Liu Y."/>
            <person name="Xu W."/>
            <person name="Pan J."/>
            <person name="Luo Z.H."/>
            <person name="Li M."/>
        </authorList>
    </citation>
    <scope>NUCLEOTIDE SEQUENCE [LARGE SCALE GENOMIC DNA]</scope>
    <source>
        <strain evidence="1">SpSt-200</strain>
    </source>
</reference>